<name>A0A249XLA8_9CAUD</name>
<sequence>MNLQQWNAQQARLRHEEKRIAGATPEYHAAIQARVDRALAELAASQESRGLRHTTGGDFCHLARSLNTVSFRRGPK</sequence>
<dbReference type="Proteomes" id="UP000230617">
    <property type="component" value="Segment"/>
</dbReference>
<gene>
    <name evidence="1" type="ORF">CF7_36</name>
</gene>
<evidence type="ECO:0000313" key="2">
    <source>
        <dbReference type="Proteomes" id="UP000230617"/>
    </source>
</evidence>
<protein>
    <submittedName>
        <fullName evidence="1">Uncharacterized protein</fullName>
    </submittedName>
</protein>
<reference evidence="2" key="1">
    <citation type="submission" date="2017-08" db="EMBL/GenBank/DDBJ databases">
        <title>Complete genome sequence of Aeromonas hydrophila bacteriophage Ahp1.</title>
        <authorList>
            <person name="Tyagi A."/>
            <person name="Kumar N."/>
            <person name="Singh N.K."/>
            <person name="Kaur S."/>
        </authorList>
    </citation>
    <scope>NUCLEOTIDE SEQUENCE [LARGE SCALE GENOMIC DNA]</scope>
</reference>
<accession>A0A249XLA8</accession>
<organism evidence="1 2">
    <name type="scientific">Aeromonas phage CF7</name>
    <dbReference type="NCBI Taxonomy" id="2507411"/>
    <lineage>
        <taxon>Viruses</taxon>
        <taxon>Duplodnaviria</taxon>
        <taxon>Heunggongvirae</taxon>
        <taxon>Uroviricota</taxon>
        <taxon>Caudoviricetes</taxon>
        <taxon>Autographivirales</taxon>
        <taxon>Autonotataviridae</taxon>
        <taxon>Melnykvirinae</taxon>
        <taxon>Ahphunavirus</taxon>
        <taxon>Ahphunavirus CF7</taxon>
    </lineage>
</organism>
<dbReference type="EMBL" id="MF683623">
    <property type="protein sequence ID" value="ASZ71982.1"/>
    <property type="molecule type" value="Genomic_DNA"/>
</dbReference>
<evidence type="ECO:0000313" key="1">
    <source>
        <dbReference type="EMBL" id="ASZ71982.1"/>
    </source>
</evidence>
<proteinExistence type="predicted"/>
<keyword evidence="2" id="KW-1185">Reference proteome</keyword>